<feature type="transmembrane region" description="Helical" evidence="7">
    <location>
        <begin position="319"/>
        <end position="352"/>
    </location>
</feature>
<evidence type="ECO:0000256" key="6">
    <source>
        <dbReference type="ARBA" id="ARBA00023136"/>
    </source>
</evidence>
<feature type="transmembrane region" description="Helical" evidence="7">
    <location>
        <begin position="364"/>
        <end position="389"/>
    </location>
</feature>
<dbReference type="PIRSF" id="PIRSF006066">
    <property type="entry name" value="HI0050"/>
    <property type="match status" value="1"/>
</dbReference>
<evidence type="ECO:0000256" key="4">
    <source>
        <dbReference type="ARBA" id="ARBA00022692"/>
    </source>
</evidence>
<dbReference type="InterPro" id="IPR004681">
    <property type="entry name" value="TRAP_DctM"/>
</dbReference>
<dbReference type="GO" id="GO:0022857">
    <property type="term" value="F:transmembrane transporter activity"/>
    <property type="evidence" value="ECO:0007669"/>
    <property type="project" value="UniProtKB-UniRule"/>
</dbReference>
<feature type="transmembrane region" description="Helical" evidence="7">
    <location>
        <begin position="58"/>
        <end position="75"/>
    </location>
</feature>
<keyword evidence="4 7" id="KW-0812">Transmembrane</keyword>
<feature type="transmembrane region" description="Helical" evidence="7">
    <location>
        <begin position="217"/>
        <end position="240"/>
    </location>
</feature>
<feature type="transmembrane region" description="Helical" evidence="7">
    <location>
        <begin position="6"/>
        <end position="24"/>
    </location>
</feature>
<feature type="transmembrane region" description="Helical" evidence="7">
    <location>
        <begin position="139"/>
        <end position="155"/>
    </location>
</feature>
<feature type="transmembrane region" description="Helical" evidence="7">
    <location>
        <begin position="246"/>
        <end position="264"/>
    </location>
</feature>
<evidence type="ECO:0000256" key="7">
    <source>
        <dbReference type="RuleBase" id="RU369079"/>
    </source>
</evidence>
<keyword evidence="10" id="KW-1185">Reference proteome</keyword>
<dbReference type="PANTHER" id="PTHR33362">
    <property type="entry name" value="SIALIC ACID TRAP TRANSPORTER PERMEASE PROTEIN SIAT-RELATED"/>
    <property type="match status" value="1"/>
</dbReference>
<dbReference type="AlphaFoldDB" id="A0AAE3D0M9"/>
<comment type="subcellular location">
    <subcellularLocation>
        <location evidence="1 7">Cell inner membrane</location>
        <topology evidence="1 7">Multi-pass membrane protein</topology>
    </subcellularLocation>
</comment>
<keyword evidence="6 7" id="KW-0472">Membrane</keyword>
<feature type="transmembrane region" description="Helical" evidence="7">
    <location>
        <begin position="116"/>
        <end position="132"/>
    </location>
</feature>
<reference evidence="9" key="1">
    <citation type="submission" date="2021-08" db="EMBL/GenBank/DDBJ databases">
        <title>Hoeflea bacterium WL0058 sp. nov., isolated from the sediment.</title>
        <authorList>
            <person name="Wang L."/>
            <person name="Zhang D."/>
        </authorList>
    </citation>
    <scope>NUCLEOTIDE SEQUENCE</scope>
    <source>
        <strain evidence="9">WL0058</strain>
    </source>
</reference>
<evidence type="ECO:0000256" key="3">
    <source>
        <dbReference type="ARBA" id="ARBA00022519"/>
    </source>
</evidence>
<dbReference type="GO" id="GO:0005886">
    <property type="term" value="C:plasma membrane"/>
    <property type="evidence" value="ECO:0007669"/>
    <property type="project" value="UniProtKB-SubCell"/>
</dbReference>
<evidence type="ECO:0000313" key="10">
    <source>
        <dbReference type="Proteomes" id="UP001196509"/>
    </source>
</evidence>
<keyword evidence="3 7" id="KW-0997">Cell inner membrane</keyword>
<feature type="transmembrane region" description="Helical" evidence="7">
    <location>
        <begin position="401"/>
        <end position="426"/>
    </location>
</feature>
<proteinExistence type="inferred from homology"/>
<dbReference type="EMBL" id="JAICBX010000002">
    <property type="protein sequence ID" value="MBW8637884.1"/>
    <property type="molecule type" value="Genomic_DNA"/>
</dbReference>
<keyword evidence="2" id="KW-1003">Cell membrane</keyword>
<comment type="similarity">
    <text evidence="7">Belongs to the TRAP transporter large permease family.</text>
</comment>
<comment type="caution">
    <text evidence="9">The sequence shown here is derived from an EMBL/GenBank/DDBJ whole genome shotgun (WGS) entry which is preliminary data.</text>
</comment>
<evidence type="ECO:0000259" key="8">
    <source>
        <dbReference type="Pfam" id="PF06808"/>
    </source>
</evidence>
<feature type="transmembrane region" description="Helical" evidence="7">
    <location>
        <begin position="175"/>
        <end position="196"/>
    </location>
</feature>
<dbReference type="PANTHER" id="PTHR33362:SF5">
    <property type="entry name" value="C4-DICARBOXYLATE TRAP TRANSPORTER LARGE PERMEASE PROTEIN DCTM"/>
    <property type="match status" value="1"/>
</dbReference>
<dbReference type="NCBIfam" id="TIGR00786">
    <property type="entry name" value="dctM"/>
    <property type="match status" value="1"/>
</dbReference>
<organism evidence="9 10">
    <name type="scientific">Flavimaribacter sediminis</name>
    <dbReference type="NCBI Taxonomy" id="2865987"/>
    <lineage>
        <taxon>Bacteria</taxon>
        <taxon>Pseudomonadati</taxon>
        <taxon>Pseudomonadota</taxon>
        <taxon>Alphaproteobacteria</taxon>
        <taxon>Hyphomicrobiales</taxon>
        <taxon>Rhizobiaceae</taxon>
        <taxon>Flavimaribacter</taxon>
    </lineage>
</organism>
<feature type="domain" description="TRAP C4-dicarboxylate transport system permease DctM subunit" evidence="8">
    <location>
        <begin position="15"/>
        <end position="420"/>
    </location>
</feature>
<evidence type="ECO:0000256" key="2">
    <source>
        <dbReference type="ARBA" id="ARBA00022475"/>
    </source>
</evidence>
<gene>
    <name evidence="9" type="ORF">K1W69_11865</name>
</gene>
<evidence type="ECO:0000256" key="5">
    <source>
        <dbReference type="ARBA" id="ARBA00022989"/>
    </source>
</evidence>
<dbReference type="Pfam" id="PF06808">
    <property type="entry name" value="DctM"/>
    <property type="match status" value="1"/>
</dbReference>
<feature type="transmembrane region" description="Helical" evidence="7">
    <location>
        <begin position="276"/>
        <end position="299"/>
    </location>
</feature>
<keyword evidence="5 7" id="KW-1133">Transmembrane helix</keyword>
<protein>
    <recommendedName>
        <fullName evidence="7">TRAP transporter large permease protein</fullName>
    </recommendedName>
</protein>
<evidence type="ECO:0000256" key="1">
    <source>
        <dbReference type="ARBA" id="ARBA00004429"/>
    </source>
</evidence>
<sequence length="432" mass="44793">MGIDAATLSAIIFSMLGLCLLIGVPIGYSLGIATVAGLYFSPIPLIYIAQTLYTGTELFPLIAIPGFVLAGDLMIRSKITDKLIRLVFLSVGNIPGGLGVVTVVACGLFASISGSGPATTAAIGGIMISAMVKAGYPPAYAAAVTAAGGTLGVLIPPSNPMIIYGVVADLSIPHLFVSGAVPGLLLVAVLSAYCYITGRIRGLRGSGEKLTLPKFFIAFKGAIWALLMPIIVLGVIYTGMATPTEASMVAVLYTMILGFAGRTLKPSDIFEAMVTTGKLTGAILITMGPAMAFGKLLTMYQVPVLLGQGIGELTSNPTLLLLMVGGLLIIAGTFMEGLSTIILLTPVLLPVLKAAGADPVQFGILLVVMMEIGFLTPPLGVNVFVASAIAKLSIEEISKELIPLIAVLLLYALVIILFPTISTWGYHYMTGR</sequence>
<keyword evidence="7" id="KW-0813">Transport</keyword>
<dbReference type="Proteomes" id="UP001196509">
    <property type="component" value="Unassembled WGS sequence"/>
</dbReference>
<accession>A0AAE3D0M9</accession>
<feature type="transmembrane region" description="Helical" evidence="7">
    <location>
        <begin position="87"/>
        <end position="110"/>
    </location>
</feature>
<evidence type="ECO:0000313" key="9">
    <source>
        <dbReference type="EMBL" id="MBW8637884.1"/>
    </source>
</evidence>
<dbReference type="InterPro" id="IPR010656">
    <property type="entry name" value="DctM"/>
</dbReference>
<name>A0AAE3D0M9_9HYPH</name>
<comment type="subunit">
    <text evidence="7">The complex comprises the extracytoplasmic solute receptor protein and the two transmembrane proteins.</text>
</comment>
<dbReference type="RefSeq" id="WP_220228557.1">
    <property type="nucleotide sequence ID" value="NZ_JAICBX010000002.1"/>
</dbReference>
<comment type="function">
    <text evidence="7">Part of the tripartite ATP-independent periplasmic (TRAP) transport system.</text>
</comment>